<dbReference type="GO" id="GO:0016740">
    <property type="term" value="F:transferase activity"/>
    <property type="evidence" value="ECO:0007669"/>
    <property type="project" value="UniProtKB-KW"/>
</dbReference>
<feature type="domain" description="Rhodanese" evidence="1">
    <location>
        <begin position="118"/>
        <end position="217"/>
    </location>
</feature>
<dbReference type="Pfam" id="PF00581">
    <property type="entry name" value="Rhodanese"/>
    <property type="match status" value="1"/>
</dbReference>
<dbReference type="PROSITE" id="PS50206">
    <property type="entry name" value="RHODANESE_3"/>
    <property type="match status" value="1"/>
</dbReference>
<dbReference type="PANTHER" id="PTHR44086:SF10">
    <property type="entry name" value="THIOSULFATE SULFURTRANSFERASE_RHODANESE-LIKE DOMAIN-CONTAINING PROTEIN 3"/>
    <property type="match status" value="1"/>
</dbReference>
<gene>
    <name evidence="2" type="ORF">BSL78_07321</name>
</gene>
<dbReference type="PANTHER" id="PTHR44086">
    <property type="entry name" value="THIOSULFATE SULFURTRANSFERASE RDL2, MITOCHONDRIAL-RELATED"/>
    <property type="match status" value="1"/>
</dbReference>
<sequence length="220" mass="25086">MVDYQQRDILTVATNGYFSNMAFRCQVRSLQRTMKRTHNITTALACRKPCPTSTCSYVTTYHRHYHHQPLQVSSTAIFSNILSGSGKDYLPKREISSTHEGSESWKDVHFSEMEELSKRSDTLIVDVRERSELEKTGQIGASVNVPLGDLYSAFSLPADDFKDRYKVEKPETDDSKVVLHCLGGIRSKTGLDILKTLGYNKFRHFPGGWEEWSEKKELPS</sequence>
<dbReference type="AlphaFoldDB" id="A0A2G8L672"/>
<evidence type="ECO:0000259" key="1">
    <source>
        <dbReference type="PROSITE" id="PS50206"/>
    </source>
</evidence>
<comment type="caution">
    <text evidence="2">The sequence shown here is derived from an EMBL/GenBank/DDBJ whole genome shotgun (WGS) entry which is preliminary data.</text>
</comment>
<dbReference type="OrthoDB" id="566238at2759"/>
<name>A0A2G8L672_STIJA</name>
<keyword evidence="2" id="KW-0808">Transferase</keyword>
<dbReference type="SUPFAM" id="SSF52821">
    <property type="entry name" value="Rhodanese/Cell cycle control phosphatase"/>
    <property type="match status" value="1"/>
</dbReference>
<dbReference type="EMBL" id="MRZV01000201">
    <property type="protein sequence ID" value="PIK55761.1"/>
    <property type="molecule type" value="Genomic_DNA"/>
</dbReference>
<evidence type="ECO:0000313" key="2">
    <source>
        <dbReference type="EMBL" id="PIK55761.1"/>
    </source>
</evidence>
<evidence type="ECO:0000313" key="3">
    <source>
        <dbReference type="Proteomes" id="UP000230750"/>
    </source>
</evidence>
<reference evidence="2 3" key="1">
    <citation type="journal article" date="2017" name="PLoS Biol.">
        <title>The sea cucumber genome provides insights into morphological evolution and visceral regeneration.</title>
        <authorList>
            <person name="Zhang X."/>
            <person name="Sun L."/>
            <person name="Yuan J."/>
            <person name="Sun Y."/>
            <person name="Gao Y."/>
            <person name="Zhang L."/>
            <person name="Li S."/>
            <person name="Dai H."/>
            <person name="Hamel J.F."/>
            <person name="Liu C."/>
            <person name="Yu Y."/>
            <person name="Liu S."/>
            <person name="Lin W."/>
            <person name="Guo K."/>
            <person name="Jin S."/>
            <person name="Xu P."/>
            <person name="Storey K.B."/>
            <person name="Huan P."/>
            <person name="Zhang T."/>
            <person name="Zhou Y."/>
            <person name="Zhang J."/>
            <person name="Lin C."/>
            <person name="Li X."/>
            <person name="Xing L."/>
            <person name="Huo D."/>
            <person name="Sun M."/>
            <person name="Wang L."/>
            <person name="Mercier A."/>
            <person name="Li F."/>
            <person name="Yang H."/>
            <person name="Xiang J."/>
        </authorList>
    </citation>
    <scope>NUCLEOTIDE SEQUENCE [LARGE SCALE GENOMIC DNA]</scope>
    <source>
        <strain evidence="2">Shaxun</strain>
        <tissue evidence="2">Muscle</tissue>
    </source>
</reference>
<organism evidence="2 3">
    <name type="scientific">Stichopus japonicus</name>
    <name type="common">Sea cucumber</name>
    <dbReference type="NCBI Taxonomy" id="307972"/>
    <lineage>
        <taxon>Eukaryota</taxon>
        <taxon>Metazoa</taxon>
        <taxon>Echinodermata</taxon>
        <taxon>Eleutherozoa</taxon>
        <taxon>Echinozoa</taxon>
        <taxon>Holothuroidea</taxon>
        <taxon>Aspidochirotacea</taxon>
        <taxon>Aspidochirotida</taxon>
        <taxon>Stichopodidae</taxon>
        <taxon>Apostichopus</taxon>
    </lineage>
</organism>
<dbReference type="InterPro" id="IPR001763">
    <property type="entry name" value="Rhodanese-like_dom"/>
</dbReference>
<protein>
    <submittedName>
        <fullName evidence="2">Putative thiosulfate sulfurtransferase/rhodanese-like domain-containing protein 3 isoform X1</fullName>
    </submittedName>
</protein>
<proteinExistence type="predicted"/>
<dbReference type="SMART" id="SM00450">
    <property type="entry name" value="RHOD"/>
    <property type="match status" value="1"/>
</dbReference>
<dbReference type="Proteomes" id="UP000230750">
    <property type="component" value="Unassembled WGS sequence"/>
</dbReference>
<keyword evidence="3" id="KW-1185">Reference proteome</keyword>
<dbReference type="STRING" id="307972.A0A2G8L672"/>
<dbReference type="Gene3D" id="3.40.250.10">
    <property type="entry name" value="Rhodanese-like domain"/>
    <property type="match status" value="1"/>
</dbReference>
<accession>A0A2G8L672</accession>
<dbReference type="InterPro" id="IPR036873">
    <property type="entry name" value="Rhodanese-like_dom_sf"/>
</dbReference>